<dbReference type="KEGG" id="osu:NT6N_23970"/>
<protein>
    <submittedName>
        <fullName evidence="1">Uncharacterized protein</fullName>
    </submittedName>
</protein>
<reference evidence="1" key="1">
    <citation type="submission" date="2024-07" db="EMBL/GenBank/DDBJ databases">
        <title>Complete genome sequence of Verrucomicrobiaceae bacterium NT6N.</title>
        <authorList>
            <person name="Huang C."/>
            <person name="Takami H."/>
            <person name="Hamasaki K."/>
        </authorList>
    </citation>
    <scope>NUCLEOTIDE SEQUENCE</scope>
    <source>
        <strain evidence="1">NT6N</strain>
    </source>
</reference>
<name>A0AAT9FML0_9BACT</name>
<sequence length="62" mass="7183">MLLCDTQQRGTNDARTRFGDVQHYAVCECLKPSLIRPSATRKKTNHERLRDRLSNVELNRAV</sequence>
<dbReference type="AlphaFoldDB" id="A0AAT9FML0"/>
<evidence type="ECO:0000313" key="1">
    <source>
        <dbReference type="EMBL" id="BDS07357.1"/>
    </source>
</evidence>
<proteinExistence type="predicted"/>
<accession>A0AAT9FML0</accession>
<gene>
    <name evidence="1" type="ORF">NT6N_23970</name>
</gene>
<organism evidence="1">
    <name type="scientific">Oceaniferula spumae</name>
    <dbReference type="NCBI Taxonomy" id="2979115"/>
    <lineage>
        <taxon>Bacteria</taxon>
        <taxon>Pseudomonadati</taxon>
        <taxon>Verrucomicrobiota</taxon>
        <taxon>Verrucomicrobiia</taxon>
        <taxon>Verrucomicrobiales</taxon>
        <taxon>Verrucomicrobiaceae</taxon>
        <taxon>Oceaniferula</taxon>
    </lineage>
</organism>
<dbReference type="EMBL" id="AP026866">
    <property type="protein sequence ID" value="BDS07357.1"/>
    <property type="molecule type" value="Genomic_DNA"/>
</dbReference>